<proteinExistence type="predicted"/>
<feature type="non-terminal residue" evidence="1">
    <location>
        <position position="137"/>
    </location>
</feature>
<evidence type="ECO:0000313" key="2">
    <source>
        <dbReference type="Proteomes" id="UP000659630"/>
    </source>
</evidence>
<protein>
    <submittedName>
        <fullName evidence="1">Uncharacterized protein</fullName>
    </submittedName>
</protein>
<comment type="caution">
    <text evidence="1">The sequence shown here is derived from an EMBL/GenBank/DDBJ whole genome shotgun (WGS) entry which is preliminary data.</text>
</comment>
<name>A0A923L2D1_9FIRM</name>
<dbReference type="RefSeq" id="WP_186888924.1">
    <property type="nucleotide sequence ID" value="NZ_JACONZ010000007.1"/>
</dbReference>
<evidence type="ECO:0000313" key="1">
    <source>
        <dbReference type="EMBL" id="MBC5582566.1"/>
    </source>
</evidence>
<gene>
    <name evidence="1" type="ORF">H8S23_13720</name>
</gene>
<sequence length="137" mass="15415">MTLGQAKERLKQLLDESRPKADLTGKFNLFLDMGQKEVALYYPIYRVKEYAADSPRALPEDFYRGCQIVAEGNWFPYDATAALPAGAFALRYEARPADIPENAADSMVLDLPEEAAPAVIFYAAAQCNSMEYDQRFF</sequence>
<dbReference type="Proteomes" id="UP000659630">
    <property type="component" value="Unassembled WGS sequence"/>
</dbReference>
<accession>A0A923L2D1</accession>
<dbReference type="AlphaFoldDB" id="A0A923L2D1"/>
<reference evidence="1" key="1">
    <citation type="submission" date="2020-08" db="EMBL/GenBank/DDBJ databases">
        <title>Genome public.</title>
        <authorList>
            <person name="Liu C."/>
            <person name="Sun Q."/>
        </authorList>
    </citation>
    <scope>NUCLEOTIDE SEQUENCE</scope>
    <source>
        <strain evidence="1">BX8</strain>
    </source>
</reference>
<dbReference type="EMBL" id="JACONZ010000007">
    <property type="protein sequence ID" value="MBC5582566.1"/>
    <property type="molecule type" value="Genomic_DNA"/>
</dbReference>
<keyword evidence="2" id="KW-1185">Reference proteome</keyword>
<organism evidence="1 2">
    <name type="scientific">Anaerofilum hominis</name>
    <dbReference type="NCBI Taxonomy" id="2763016"/>
    <lineage>
        <taxon>Bacteria</taxon>
        <taxon>Bacillati</taxon>
        <taxon>Bacillota</taxon>
        <taxon>Clostridia</taxon>
        <taxon>Eubacteriales</taxon>
        <taxon>Oscillospiraceae</taxon>
        <taxon>Anaerofilum</taxon>
    </lineage>
</organism>